<dbReference type="RefSeq" id="WP_012789737.1">
    <property type="nucleotide sequence ID" value="NC_013132.1"/>
</dbReference>
<reference evidence="3 4" key="2">
    <citation type="journal article" date="2010" name="Stand. Genomic Sci.">
        <title>Complete genome sequence of Chitinophaga pinensis type strain (UQM 2034).</title>
        <authorList>
            <person name="Glavina Del Rio T."/>
            <person name="Abt B."/>
            <person name="Spring S."/>
            <person name="Lapidus A."/>
            <person name="Nolan M."/>
            <person name="Tice H."/>
            <person name="Copeland A."/>
            <person name="Cheng J.F."/>
            <person name="Chen F."/>
            <person name="Bruce D."/>
            <person name="Goodwin L."/>
            <person name="Pitluck S."/>
            <person name="Ivanova N."/>
            <person name="Mavromatis K."/>
            <person name="Mikhailova N."/>
            <person name="Pati A."/>
            <person name="Chen A."/>
            <person name="Palaniappan K."/>
            <person name="Land M."/>
            <person name="Hauser L."/>
            <person name="Chang Y.J."/>
            <person name="Jeffries C.D."/>
            <person name="Chain P."/>
            <person name="Saunders E."/>
            <person name="Detter J.C."/>
            <person name="Brettin T."/>
            <person name="Rohde M."/>
            <person name="Goker M."/>
            <person name="Bristow J."/>
            <person name="Eisen J.A."/>
            <person name="Markowitz V."/>
            <person name="Hugenholtz P."/>
            <person name="Kyrpides N.C."/>
            <person name="Klenk H.P."/>
            <person name="Lucas S."/>
        </authorList>
    </citation>
    <scope>NUCLEOTIDE SEQUENCE [LARGE SCALE GENOMIC DNA]</scope>
    <source>
        <strain evidence="4">ATCC 43595 / DSM 2588 / LMG 13176 / NBRC 15968 / NCIMB 11800 / UQM 2034</strain>
    </source>
</reference>
<feature type="domain" description="TerB-C" evidence="2">
    <location>
        <begin position="303"/>
        <end position="419"/>
    </location>
</feature>
<evidence type="ECO:0000256" key="1">
    <source>
        <dbReference type="SAM" id="MobiDB-lite"/>
    </source>
</evidence>
<feature type="region of interest" description="Disordered" evidence="1">
    <location>
        <begin position="1"/>
        <end position="26"/>
    </location>
</feature>
<dbReference type="EMBL" id="CP001699">
    <property type="protein sequence ID" value="ACU59561.1"/>
    <property type="molecule type" value="Genomic_DNA"/>
</dbReference>
<dbReference type="OrthoDB" id="1272986at2"/>
<accession>A0A979G2F1</accession>
<dbReference type="AlphaFoldDB" id="A0A979G2F1"/>
<dbReference type="Proteomes" id="UP000002215">
    <property type="component" value="Chromosome"/>
</dbReference>
<dbReference type="Pfam" id="PF15615">
    <property type="entry name" value="TerB_C"/>
    <property type="match status" value="1"/>
</dbReference>
<proteinExistence type="predicted"/>
<name>A0A979G2F1_CHIPD</name>
<dbReference type="InterPro" id="IPR028932">
    <property type="entry name" value="TerB-C"/>
</dbReference>
<gene>
    <name evidence="3" type="ordered locus">Cpin_2068</name>
</gene>
<reference evidence="4" key="1">
    <citation type="submission" date="2009-08" db="EMBL/GenBank/DDBJ databases">
        <title>The complete genome of Chitinophaga pinensis DSM 2588.</title>
        <authorList>
            <consortium name="US DOE Joint Genome Institute (JGI-PGF)"/>
            <person name="Lucas S."/>
            <person name="Copeland A."/>
            <person name="Lapidus A."/>
            <person name="Glavina del Rio T."/>
            <person name="Dalin E."/>
            <person name="Tice H."/>
            <person name="Bruce D."/>
            <person name="Goodwin L."/>
            <person name="Pitluck S."/>
            <person name="Kyrpides N."/>
            <person name="Mavromatis K."/>
            <person name="Ivanova N."/>
            <person name="Mikhailova N."/>
            <person name="Sims D."/>
            <person name="Meinche L."/>
            <person name="Brettin T."/>
            <person name="Detter J.C."/>
            <person name="Han C."/>
            <person name="Larimer F."/>
            <person name="Land M."/>
            <person name="Hauser L."/>
            <person name="Markowitz V."/>
            <person name="Cheng J.-F."/>
            <person name="Hugenholtz P."/>
            <person name="Woyke T."/>
            <person name="Wu D."/>
            <person name="Spring S."/>
            <person name="Klenk H.-P."/>
            <person name="Eisen J.A."/>
        </authorList>
    </citation>
    <scope>NUCLEOTIDE SEQUENCE [LARGE SCALE GENOMIC DNA]</scope>
    <source>
        <strain evidence="4">ATCC 43595 / DSM 2588 / LMG 13176 / NBRC 15968 / NCIMB 11800 / UQM 2034</strain>
    </source>
</reference>
<sequence>MAKITTRPVKPAKAAGETPPTEEKRYGKFQLTKRERAWLPLRSETPFQRINECYDMNVRLYITCMRSLNEERQAEGDNVEDYIIRLMKDARVAVHGRHGKDDRYDIYYLLFRKVENAFRRKYHLGRIHDTFLFDREVKKLENSLGVVFNRIVDQHADTIMPASDALQAQFYKRMPKRWADYYNYNVEKSVNADNWQEWLAHIDQMPVPVDKKGAADSFWFWVAKLFGTYDRQVAATFYLKYINAVASEIDINSLSRLKATYGKFVSNEKELKALQLLIKELIQHRDLKAVLAEVPYIYNRKYTSVELDEQAIDKAATKHADTVKVLNKLLAEEEVATVKQPKKATNSQLTPIQTGLLQLFQQHKFTLTKDEVSKYAKSHKLLKNKLIESINDACQELLDDVLIEETGEGYEVLEKYYHKIILV</sequence>
<dbReference type="KEGG" id="cpi:Cpin_2068"/>
<protein>
    <recommendedName>
        <fullName evidence="2">TerB-C domain-containing protein</fullName>
    </recommendedName>
</protein>
<evidence type="ECO:0000313" key="4">
    <source>
        <dbReference type="Proteomes" id="UP000002215"/>
    </source>
</evidence>
<organism evidence="3 4">
    <name type="scientific">Chitinophaga pinensis (strain ATCC 43595 / DSM 2588 / LMG 13176 / NBRC 15968 / NCIMB 11800 / UQM 2034)</name>
    <dbReference type="NCBI Taxonomy" id="485918"/>
    <lineage>
        <taxon>Bacteria</taxon>
        <taxon>Pseudomonadati</taxon>
        <taxon>Bacteroidota</taxon>
        <taxon>Chitinophagia</taxon>
        <taxon>Chitinophagales</taxon>
        <taxon>Chitinophagaceae</taxon>
        <taxon>Chitinophaga</taxon>
    </lineage>
</organism>
<evidence type="ECO:0000313" key="3">
    <source>
        <dbReference type="EMBL" id="ACU59561.1"/>
    </source>
</evidence>
<evidence type="ECO:0000259" key="2">
    <source>
        <dbReference type="Pfam" id="PF15615"/>
    </source>
</evidence>